<feature type="transmembrane region" description="Helical" evidence="7">
    <location>
        <begin position="261"/>
        <end position="280"/>
    </location>
</feature>
<keyword evidence="9" id="KW-0808">Transferase</keyword>
<keyword evidence="6 7" id="KW-0472">Membrane</keyword>
<keyword evidence="10" id="KW-1185">Reference proteome</keyword>
<dbReference type="RefSeq" id="WP_406789768.1">
    <property type="nucleotide sequence ID" value="NZ_JBJIAA010000025.1"/>
</dbReference>
<comment type="subcellular location">
    <subcellularLocation>
        <location evidence="1">Cell membrane</location>
        <topology evidence="1">Multi-pass membrane protein</topology>
    </subcellularLocation>
</comment>
<protein>
    <submittedName>
        <fullName evidence="9">Acyltransferase</fullName>
    </submittedName>
</protein>
<evidence type="ECO:0000256" key="6">
    <source>
        <dbReference type="ARBA" id="ARBA00023136"/>
    </source>
</evidence>
<dbReference type="Pfam" id="PF01757">
    <property type="entry name" value="Acyl_transf_3"/>
    <property type="match status" value="1"/>
</dbReference>
<evidence type="ECO:0000256" key="3">
    <source>
        <dbReference type="ARBA" id="ARBA00022475"/>
    </source>
</evidence>
<name>A0ABW8TLG4_9CLOT</name>
<keyword evidence="5 7" id="KW-1133">Transmembrane helix</keyword>
<evidence type="ECO:0000313" key="9">
    <source>
        <dbReference type="EMBL" id="MFL0253106.1"/>
    </source>
</evidence>
<feature type="transmembrane region" description="Helical" evidence="7">
    <location>
        <begin position="20"/>
        <end position="38"/>
    </location>
</feature>
<reference evidence="9 10" key="1">
    <citation type="submission" date="2024-11" db="EMBL/GenBank/DDBJ databases">
        <authorList>
            <person name="Heng Y.C."/>
            <person name="Lim A.C.H."/>
            <person name="Lee J.K.Y."/>
            <person name="Kittelmann S."/>
        </authorList>
    </citation>
    <scope>NUCLEOTIDE SEQUENCE [LARGE SCALE GENOMIC DNA]</scope>
    <source>
        <strain evidence="9 10">WILCCON 0114</strain>
    </source>
</reference>
<feature type="transmembrane region" description="Helical" evidence="7">
    <location>
        <begin position="88"/>
        <end position="107"/>
    </location>
</feature>
<gene>
    <name evidence="9" type="ORF">ACJDT4_22125</name>
</gene>
<dbReference type="InterPro" id="IPR002656">
    <property type="entry name" value="Acyl_transf_3_dom"/>
</dbReference>
<comment type="caution">
    <text evidence="9">The sequence shown here is derived from an EMBL/GenBank/DDBJ whole genome shotgun (WGS) entry which is preliminary data.</text>
</comment>
<evidence type="ECO:0000256" key="2">
    <source>
        <dbReference type="ARBA" id="ARBA00007400"/>
    </source>
</evidence>
<keyword evidence="9" id="KW-0012">Acyltransferase</keyword>
<dbReference type="PANTHER" id="PTHR40074:SF2">
    <property type="entry name" value="O-ACETYLTRANSFERASE WECH"/>
    <property type="match status" value="1"/>
</dbReference>
<feature type="domain" description="Acyltransferase 3" evidence="8">
    <location>
        <begin position="13"/>
        <end position="338"/>
    </location>
</feature>
<comment type="similarity">
    <text evidence="2">Belongs to the acyltransferase 3 family.</text>
</comment>
<dbReference type="GO" id="GO:0016746">
    <property type="term" value="F:acyltransferase activity"/>
    <property type="evidence" value="ECO:0007669"/>
    <property type="project" value="UniProtKB-KW"/>
</dbReference>
<keyword evidence="4 7" id="KW-0812">Transmembrane</keyword>
<accession>A0ABW8TLG4</accession>
<evidence type="ECO:0000313" key="10">
    <source>
        <dbReference type="Proteomes" id="UP001623592"/>
    </source>
</evidence>
<feature type="transmembrane region" description="Helical" evidence="7">
    <location>
        <begin position="58"/>
        <end position="76"/>
    </location>
</feature>
<feature type="transmembrane region" description="Helical" evidence="7">
    <location>
        <begin position="157"/>
        <end position="174"/>
    </location>
</feature>
<feature type="transmembrane region" description="Helical" evidence="7">
    <location>
        <begin position="200"/>
        <end position="220"/>
    </location>
</feature>
<keyword evidence="3" id="KW-1003">Cell membrane</keyword>
<evidence type="ECO:0000256" key="1">
    <source>
        <dbReference type="ARBA" id="ARBA00004651"/>
    </source>
</evidence>
<feature type="transmembrane region" description="Helical" evidence="7">
    <location>
        <begin position="324"/>
        <end position="343"/>
    </location>
</feature>
<feature type="transmembrane region" description="Helical" evidence="7">
    <location>
        <begin position="292"/>
        <end position="312"/>
    </location>
</feature>
<dbReference type="EMBL" id="JBJIAA010000025">
    <property type="protein sequence ID" value="MFL0253106.1"/>
    <property type="molecule type" value="Genomic_DNA"/>
</dbReference>
<evidence type="ECO:0000259" key="8">
    <source>
        <dbReference type="Pfam" id="PF01757"/>
    </source>
</evidence>
<dbReference type="Proteomes" id="UP001623592">
    <property type="component" value="Unassembled WGS sequence"/>
</dbReference>
<feature type="transmembrane region" description="Helical" evidence="7">
    <location>
        <begin position="127"/>
        <end position="148"/>
    </location>
</feature>
<organism evidence="9 10">
    <name type="scientific">Clostridium neuense</name>
    <dbReference type="NCBI Taxonomy" id="1728934"/>
    <lineage>
        <taxon>Bacteria</taxon>
        <taxon>Bacillati</taxon>
        <taxon>Bacillota</taxon>
        <taxon>Clostridia</taxon>
        <taxon>Eubacteriales</taxon>
        <taxon>Clostridiaceae</taxon>
        <taxon>Clostridium</taxon>
    </lineage>
</organism>
<evidence type="ECO:0000256" key="4">
    <source>
        <dbReference type="ARBA" id="ARBA00022692"/>
    </source>
</evidence>
<sequence length="392" mass="45931">MKNTLLNDEERIKEIDVLKAAAFIFVVAQHTIGGYSNVKNLYFLDYGILKFLYVIAKPAVPIFLFISGVLFFRAYGDKLNLKDFYFKKFKYIFIPYIIWSALNMYFMNNTERFSDFIIEILAGNGAFHLWYMGMVIRLFLVFPLIFYVAKRIHKSKVIIRIIVFIGLVVLYYEVNKYNNVISDYVGKLIFGAPTELQQKIVNVSFVFWYLYLVLGIYLGLNYEFIKEKLVKCRMLIFLIYGLLLTYEYLNEINSFKFVRSLSIAYYCFSISAFYVAGIMLSKKISLYRIMSFISRFSFCAYMAHVIVINHVVQYLQIKFLIHDYLILGILTCILVSIITPAIIKTLSYIPFSSIITGVKQSKIQLLNYSFEIKVWKNSEKGSKIVYKAFEKK</sequence>
<evidence type="ECO:0000256" key="7">
    <source>
        <dbReference type="SAM" id="Phobius"/>
    </source>
</evidence>
<evidence type="ECO:0000256" key="5">
    <source>
        <dbReference type="ARBA" id="ARBA00022989"/>
    </source>
</evidence>
<dbReference type="PANTHER" id="PTHR40074">
    <property type="entry name" value="O-ACETYLTRANSFERASE WECH"/>
    <property type="match status" value="1"/>
</dbReference>
<proteinExistence type="inferred from homology"/>
<feature type="transmembrane region" description="Helical" evidence="7">
    <location>
        <begin position="232"/>
        <end position="249"/>
    </location>
</feature>